<sequence>MSKDKYIDKVITWVEKRKISSIQTTSEGYDDPKIFTNQSTQDQVQADVSFTIDNATHYSEIALKCDNTRKLVTRWKLLSTMANIKKGQLHLFAPKGHKIFTKKLVEDNNIDALIHSL</sequence>
<dbReference type="AlphaFoldDB" id="A0A6S6SWU8"/>
<reference evidence="1" key="1">
    <citation type="submission" date="2020-01" db="EMBL/GenBank/DDBJ databases">
        <authorList>
            <person name="Meier V. D."/>
            <person name="Meier V D."/>
        </authorList>
    </citation>
    <scope>NUCLEOTIDE SEQUENCE</scope>
    <source>
        <strain evidence="1">HLG_WM_MAG_10</strain>
    </source>
</reference>
<evidence type="ECO:0000313" key="1">
    <source>
        <dbReference type="EMBL" id="CAA6810532.1"/>
    </source>
</evidence>
<name>A0A6S6SWU8_9BACT</name>
<accession>A0A6S6SWU8</accession>
<proteinExistence type="predicted"/>
<dbReference type="EMBL" id="CACVAQ010000167">
    <property type="protein sequence ID" value="CAA6810532.1"/>
    <property type="molecule type" value="Genomic_DNA"/>
</dbReference>
<organism evidence="1">
    <name type="scientific">uncultured Aureispira sp</name>
    <dbReference type="NCBI Taxonomy" id="1331704"/>
    <lineage>
        <taxon>Bacteria</taxon>
        <taxon>Pseudomonadati</taxon>
        <taxon>Bacteroidota</taxon>
        <taxon>Saprospiria</taxon>
        <taxon>Saprospirales</taxon>
        <taxon>Saprospiraceae</taxon>
        <taxon>Aureispira</taxon>
        <taxon>environmental samples</taxon>
    </lineage>
</organism>
<gene>
    <name evidence="1" type="ORF">HELGO_WM37309</name>
</gene>
<protein>
    <submittedName>
        <fullName evidence="1">Uncharacterized protein</fullName>
    </submittedName>
</protein>